<evidence type="ECO:0000313" key="9">
    <source>
        <dbReference type="Proteomes" id="UP000019116"/>
    </source>
</evidence>
<feature type="transmembrane region" description="Helical" evidence="7">
    <location>
        <begin position="235"/>
        <end position="254"/>
    </location>
</feature>
<dbReference type="Gramene" id="TraesCS3B02G260000.1">
    <property type="protein sequence ID" value="TraesCS3B02G260000.1"/>
    <property type="gene ID" value="TraesCS3B02G260000"/>
</dbReference>
<comment type="subcellular location">
    <subcellularLocation>
        <location evidence="1">Membrane</location>
        <topology evidence="1">Multi-pass membrane protein</topology>
    </subcellularLocation>
</comment>
<dbReference type="PaxDb" id="4565-Traes_3B_A60B8353E.1"/>
<dbReference type="InterPro" id="IPR005344">
    <property type="entry name" value="TMEM33/Pom33"/>
</dbReference>
<accession>A0A3B6FR11</accession>
<keyword evidence="3 7" id="KW-0812">Transmembrane</keyword>
<keyword evidence="5 7" id="KW-0472">Membrane</keyword>
<evidence type="ECO:0000256" key="5">
    <source>
        <dbReference type="ARBA" id="ARBA00023136"/>
    </source>
</evidence>
<proteinExistence type="inferred from homology"/>
<evidence type="ECO:0000256" key="1">
    <source>
        <dbReference type="ARBA" id="ARBA00004141"/>
    </source>
</evidence>
<sequence length="317" mass="35656">MVEFVRVSQDPRLLALMSSFTAGFQLVAKQCRQDSPPSPQGPDFVAGGMSSASSSQFPASTERESTAANDNAIPHDPGADSAGPAQSRLSLQLDQRSLHFSVNAWVLIVALIGIIPLATRQLQLKGYRLSLLGTTCTTGYAIFALYGLPRVGNTQAVQAWCHHVTSSKDFIPFMYCLMFVTSKLHLKLVLVPVICWALEHVARFLRRHFTNSSLYRAYLEPLCTWVEANTTAVNFLIANAEILLGFLMILSLFSKQRNAMQTFMYWQLLKLMYHSPFTAGYHRAIWLKIGRTVNPYISNYTPFLHDPINAGMRWWFR</sequence>
<dbReference type="InterPro" id="IPR051645">
    <property type="entry name" value="PER33/POM33_regulator"/>
</dbReference>
<dbReference type="EnsemblPlants" id="TraesCS3B02G260000.1">
    <property type="protein sequence ID" value="TraesCS3B02G260000.1"/>
    <property type="gene ID" value="TraesCS3B02G260000"/>
</dbReference>
<reference evidence="8" key="1">
    <citation type="submission" date="2018-08" db="EMBL/GenBank/DDBJ databases">
        <authorList>
            <person name="Rossello M."/>
        </authorList>
    </citation>
    <scope>NUCLEOTIDE SEQUENCE [LARGE SCALE GENOMIC DNA]</scope>
    <source>
        <strain evidence="8">cv. Chinese Spring</strain>
    </source>
</reference>
<dbReference type="GeneID" id="123070208"/>
<dbReference type="OMA" id="VTCIYTI"/>
<evidence type="ECO:0000256" key="3">
    <source>
        <dbReference type="ARBA" id="ARBA00022692"/>
    </source>
</evidence>
<name>A0A3B6FR11_WHEAT</name>
<dbReference type="PANTHER" id="PTHR12703:SF8">
    <property type="entry name" value="OS01G0641700 PROTEIN"/>
    <property type="match status" value="1"/>
</dbReference>
<dbReference type="Pfam" id="PF03661">
    <property type="entry name" value="TMEM33_Pom33"/>
    <property type="match status" value="1"/>
</dbReference>
<dbReference type="Gramene" id="TraesCS3B03G0676600.1">
    <property type="protein sequence ID" value="TraesCS3B03G0676600.1.CDS"/>
    <property type="gene ID" value="TraesCS3B03G0676600"/>
</dbReference>
<evidence type="ECO:0008006" key="10">
    <source>
        <dbReference type="Google" id="ProtNLM"/>
    </source>
</evidence>
<dbReference type="Proteomes" id="UP000019116">
    <property type="component" value="Chromosome 3B"/>
</dbReference>
<gene>
    <name evidence="8" type="primary">LOC123070208</name>
</gene>
<dbReference type="GO" id="GO:0003899">
    <property type="term" value="F:DNA-directed RNA polymerase activity"/>
    <property type="evidence" value="ECO:0000318"/>
    <property type="project" value="GO_Central"/>
</dbReference>
<dbReference type="GO" id="GO:0016020">
    <property type="term" value="C:membrane"/>
    <property type="evidence" value="ECO:0007669"/>
    <property type="project" value="UniProtKB-SubCell"/>
</dbReference>
<feature type="transmembrane region" description="Helical" evidence="7">
    <location>
        <begin position="98"/>
        <end position="117"/>
    </location>
</feature>
<dbReference type="PANTHER" id="PTHR12703">
    <property type="entry name" value="TRANSMEMBRANE PROTEIN 33"/>
    <property type="match status" value="1"/>
</dbReference>
<dbReference type="AlphaFoldDB" id="A0A3B6FR11"/>
<comment type="similarity">
    <text evidence="2">Belongs to the PER33/POM33 family.</text>
</comment>
<organism evidence="8">
    <name type="scientific">Triticum aestivum</name>
    <name type="common">Wheat</name>
    <dbReference type="NCBI Taxonomy" id="4565"/>
    <lineage>
        <taxon>Eukaryota</taxon>
        <taxon>Viridiplantae</taxon>
        <taxon>Streptophyta</taxon>
        <taxon>Embryophyta</taxon>
        <taxon>Tracheophyta</taxon>
        <taxon>Spermatophyta</taxon>
        <taxon>Magnoliopsida</taxon>
        <taxon>Liliopsida</taxon>
        <taxon>Poales</taxon>
        <taxon>Poaceae</taxon>
        <taxon>BOP clade</taxon>
        <taxon>Pooideae</taxon>
        <taxon>Triticodae</taxon>
        <taxon>Triticeae</taxon>
        <taxon>Triticinae</taxon>
        <taxon>Triticum</taxon>
    </lineage>
</organism>
<keyword evidence="9" id="KW-1185">Reference proteome</keyword>
<dbReference type="GO" id="GO:1903865">
    <property type="term" value="C:sigma factor antagonist complex"/>
    <property type="evidence" value="ECO:0000318"/>
    <property type="project" value="GO_Central"/>
</dbReference>
<evidence type="ECO:0000313" key="8">
    <source>
        <dbReference type="EnsemblPlants" id="TraesCS3B02G260000.1"/>
    </source>
</evidence>
<evidence type="ECO:0000256" key="6">
    <source>
        <dbReference type="SAM" id="MobiDB-lite"/>
    </source>
</evidence>
<dbReference type="OrthoDB" id="2017147at2759"/>
<feature type="region of interest" description="Disordered" evidence="6">
    <location>
        <begin position="31"/>
        <end position="86"/>
    </location>
</feature>
<protein>
    <recommendedName>
        <fullName evidence="10">Transmembrane protein 33 homolog</fullName>
    </recommendedName>
</protein>
<dbReference type="STRING" id="4565.A0A3B6FR11"/>
<dbReference type="GO" id="GO:0016987">
    <property type="term" value="F:sigma factor activity"/>
    <property type="evidence" value="ECO:0000318"/>
    <property type="project" value="GO_Central"/>
</dbReference>
<dbReference type="GO" id="GO:0000976">
    <property type="term" value="F:transcription cis-regulatory region binding"/>
    <property type="evidence" value="ECO:0000318"/>
    <property type="project" value="GO_Central"/>
</dbReference>
<evidence type="ECO:0000256" key="7">
    <source>
        <dbReference type="SAM" id="Phobius"/>
    </source>
</evidence>
<reference evidence="8" key="2">
    <citation type="submission" date="2018-10" db="UniProtKB">
        <authorList>
            <consortium name="EnsemblPlants"/>
        </authorList>
    </citation>
    <scope>IDENTIFICATION</scope>
</reference>
<dbReference type="GO" id="GO:0009507">
    <property type="term" value="C:chloroplast"/>
    <property type="evidence" value="ECO:0000318"/>
    <property type="project" value="GO_Central"/>
</dbReference>
<evidence type="ECO:0000256" key="4">
    <source>
        <dbReference type="ARBA" id="ARBA00022989"/>
    </source>
</evidence>
<dbReference type="RefSeq" id="XP_044349217.1">
    <property type="nucleotide sequence ID" value="XM_044493282.1"/>
</dbReference>
<feature type="transmembrane region" description="Helical" evidence="7">
    <location>
        <begin position="129"/>
        <end position="148"/>
    </location>
</feature>
<keyword evidence="4 7" id="KW-1133">Transmembrane helix</keyword>
<evidence type="ECO:0000256" key="2">
    <source>
        <dbReference type="ARBA" id="ARBA00007322"/>
    </source>
</evidence>
<dbReference type="GO" id="GO:0006355">
    <property type="term" value="P:regulation of DNA-templated transcription"/>
    <property type="evidence" value="ECO:0000318"/>
    <property type="project" value="GO_Central"/>
</dbReference>